<evidence type="ECO:0000313" key="3">
    <source>
        <dbReference type="EMBL" id="KPJ08048.1"/>
    </source>
</evidence>
<gene>
    <name evidence="3" type="ORF">RR48_04155</name>
</gene>
<dbReference type="PANTHER" id="PTHR11552">
    <property type="entry name" value="GLUCOSE-METHANOL-CHOLINE GMC OXIDOREDUCTASE"/>
    <property type="match status" value="1"/>
</dbReference>
<comment type="similarity">
    <text evidence="1">Belongs to the GMC oxidoreductase family.</text>
</comment>
<protein>
    <submittedName>
        <fullName evidence="3">Glucose dehydrogenase [acceptor]</fullName>
    </submittedName>
</protein>
<dbReference type="Gene3D" id="3.30.560.10">
    <property type="entry name" value="Glucose Oxidase, domain 3"/>
    <property type="match status" value="1"/>
</dbReference>
<dbReference type="Pfam" id="PF00732">
    <property type="entry name" value="GMC_oxred_N"/>
    <property type="match status" value="1"/>
</dbReference>
<proteinExistence type="inferred from homology"/>
<dbReference type="InParanoid" id="A0A0N1PFX8"/>
<accession>A0A0N1PFX8</accession>
<reference evidence="3 4" key="1">
    <citation type="journal article" date="2015" name="Nat. Commun.">
        <title>Outbred genome sequencing and CRISPR/Cas9 gene editing in butterflies.</title>
        <authorList>
            <person name="Li X."/>
            <person name="Fan D."/>
            <person name="Zhang W."/>
            <person name="Liu G."/>
            <person name="Zhang L."/>
            <person name="Zhao L."/>
            <person name="Fang X."/>
            <person name="Chen L."/>
            <person name="Dong Y."/>
            <person name="Chen Y."/>
            <person name="Ding Y."/>
            <person name="Zhao R."/>
            <person name="Feng M."/>
            <person name="Zhu Y."/>
            <person name="Feng Y."/>
            <person name="Jiang X."/>
            <person name="Zhu D."/>
            <person name="Xiang H."/>
            <person name="Feng X."/>
            <person name="Li S."/>
            <person name="Wang J."/>
            <person name="Zhang G."/>
            <person name="Kronforst M.R."/>
            <person name="Wang W."/>
        </authorList>
    </citation>
    <scope>NUCLEOTIDE SEQUENCE [LARGE SCALE GENOMIC DNA]</scope>
    <source>
        <strain evidence="3">Ya'a_city_454_Pm</strain>
        <tissue evidence="3">Whole body</tissue>
    </source>
</reference>
<dbReference type="AlphaFoldDB" id="A0A0N1PFX8"/>
<dbReference type="InterPro" id="IPR007867">
    <property type="entry name" value="GMC_OxRtase_C"/>
</dbReference>
<name>A0A0N1PFX8_PAPMA</name>
<dbReference type="PROSITE" id="PS00624">
    <property type="entry name" value="GMC_OXRED_2"/>
    <property type="match status" value="1"/>
</dbReference>
<evidence type="ECO:0000313" key="4">
    <source>
        <dbReference type="Proteomes" id="UP000053240"/>
    </source>
</evidence>
<dbReference type="Proteomes" id="UP000053240">
    <property type="component" value="Unassembled WGS sequence"/>
</dbReference>
<dbReference type="Gene3D" id="3.50.50.60">
    <property type="entry name" value="FAD/NAD(P)-binding domain"/>
    <property type="match status" value="1"/>
</dbReference>
<dbReference type="InterPro" id="IPR000172">
    <property type="entry name" value="GMC_OxRdtase_N"/>
</dbReference>
<dbReference type="Pfam" id="PF05199">
    <property type="entry name" value="GMC_oxred_C"/>
    <property type="match status" value="1"/>
</dbReference>
<dbReference type="EMBL" id="KQ461158">
    <property type="protein sequence ID" value="KPJ08048.1"/>
    <property type="molecule type" value="Genomic_DNA"/>
</dbReference>
<dbReference type="KEGG" id="pmac:106718298"/>
<dbReference type="GO" id="GO:0050660">
    <property type="term" value="F:flavin adenine dinucleotide binding"/>
    <property type="evidence" value="ECO:0007669"/>
    <property type="project" value="InterPro"/>
</dbReference>
<dbReference type="STRING" id="76193.A0A0N1PFX8"/>
<dbReference type="PANTHER" id="PTHR11552:SF154">
    <property type="entry name" value="FI04917P"/>
    <property type="match status" value="1"/>
</dbReference>
<dbReference type="SUPFAM" id="SSF51905">
    <property type="entry name" value="FAD/NAD(P)-binding domain"/>
    <property type="match status" value="1"/>
</dbReference>
<dbReference type="SUPFAM" id="SSF54373">
    <property type="entry name" value="FAD-linked reductases, C-terminal domain"/>
    <property type="match status" value="1"/>
</dbReference>
<dbReference type="InterPro" id="IPR036188">
    <property type="entry name" value="FAD/NAD-bd_sf"/>
</dbReference>
<dbReference type="OrthoDB" id="269227at2759"/>
<dbReference type="InterPro" id="IPR012132">
    <property type="entry name" value="GMC_OxRdtase"/>
</dbReference>
<sequence length="758" mass="85123">MANQIWTPPDISNICGESTAPIRQCSEAGFMFLALVARLFGKSIDSKYNIQTNPFAKYQQDGYLNGYAFDAHAKGEFNLGVTKPGQDTYANNFGAETPRSGAGMDSNLYGYKQEYTKNYNAEQPYTGTQSYTTADFYTGPEFEYESKSFANPFGPYYIGIQGYNEHHGYDSESDYSNKVLLQETKEKKRRRKRNTAEEYDFIIVGAGSAGCVVANRLSEVKKWKILLLEAGPEEPDVTSVPSFAPTLGSSSIDWMYRTQPEELTCRAQRGQTCAWFRGKSMGGSSAINYMVYMRGNKRDYDTWAEMENYGWSYQDVLPYFKKSENNQDIEAHNIHYHSTSGPLNVERFPYTDLNTLMLVQAFKETGLGVTDFNAENQIGTDIGQSTAKDGERMSTNAAFIRPIRGKRPNLTVITNAHVTKLIIDPITKSTSGVYYIKDGVTQAVYSRMEVILSAGALNSPKILMLSGIGPKEHLESLRIPVLANLQVGRNLQDHVTTDVLIIELSNKTSTLVSGNQLLDEVTKYKQQHGTKRGPLAATGSLNGIAFIKTEYAKENAPDIQFHFDGVNVQDLYNDPTSYIASRILPLSFYNGLAARPLLLTPESRGYILLNHTDPVFGQPLIYSGFFTSKNDIKTLIAGMRYAVKLENTEAFRRSGARFKRTQIKGCEQFLWGTDEYFVCLLMLYTSTIYHPVGTCKMGPVWDREAVVNHRLKVYEIDKLRVIDASIMPKIVRGNTNAPTIMIAEKASDIIKEEWLYEK</sequence>
<feature type="domain" description="Glucose-methanol-choline oxidoreductase N-terminal" evidence="2">
    <location>
        <begin position="455"/>
        <end position="469"/>
    </location>
</feature>
<organism evidence="3 4">
    <name type="scientific">Papilio machaon</name>
    <name type="common">Old World swallowtail butterfly</name>
    <dbReference type="NCBI Taxonomy" id="76193"/>
    <lineage>
        <taxon>Eukaryota</taxon>
        <taxon>Metazoa</taxon>
        <taxon>Ecdysozoa</taxon>
        <taxon>Arthropoda</taxon>
        <taxon>Hexapoda</taxon>
        <taxon>Insecta</taxon>
        <taxon>Pterygota</taxon>
        <taxon>Neoptera</taxon>
        <taxon>Endopterygota</taxon>
        <taxon>Lepidoptera</taxon>
        <taxon>Glossata</taxon>
        <taxon>Ditrysia</taxon>
        <taxon>Papilionoidea</taxon>
        <taxon>Papilionidae</taxon>
        <taxon>Papilioninae</taxon>
        <taxon>Papilio</taxon>
    </lineage>
</organism>
<dbReference type="GO" id="GO:0016614">
    <property type="term" value="F:oxidoreductase activity, acting on CH-OH group of donors"/>
    <property type="evidence" value="ECO:0007669"/>
    <property type="project" value="InterPro"/>
</dbReference>
<evidence type="ECO:0000259" key="2">
    <source>
        <dbReference type="PROSITE" id="PS00624"/>
    </source>
</evidence>
<evidence type="ECO:0000256" key="1">
    <source>
        <dbReference type="ARBA" id="ARBA00010790"/>
    </source>
</evidence>
<keyword evidence="4" id="KW-1185">Reference proteome</keyword>